<dbReference type="SUPFAM" id="SSF54909">
    <property type="entry name" value="Dimeric alpha+beta barrel"/>
    <property type="match status" value="1"/>
</dbReference>
<proteinExistence type="predicted"/>
<dbReference type="EMBL" id="CP025791">
    <property type="protein sequence ID" value="AUP79453.1"/>
    <property type="molecule type" value="Genomic_DNA"/>
</dbReference>
<dbReference type="RefSeq" id="WP_102756108.1">
    <property type="nucleotide sequence ID" value="NZ_CP025791.1"/>
</dbReference>
<keyword evidence="1" id="KW-0732">Signal</keyword>
<dbReference type="OrthoDB" id="1159279at2"/>
<dbReference type="Proteomes" id="UP000235826">
    <property type="component" value="Chromosome"/>
</dbReference>
<keyword evidence="3" id="KW-1185">Reference proteome</keyword>
<evidence type="ECO:0000313" key="3">
    <source>
        <dbReference type="Proteomes" id="UP000235826"/>
    </source>
</evidence>
<name>A0A2K9PQV3_9FLAO</name>
<organism evidence="2 3">
    <name type="scientific">Flavivirga eckloniae</name>
    <dbReference type="NCBI Taxonomy" id="1803846"/>
    <lineage>
        <taxon>Bacteria</taxon>
        <taxon>Pseudomonadati</taxon>
        <taxon>Bacteroidota</taxon>
        <taxon>Flavobacteriia</taxon>
        <taxon>Flavobacteriales</taxon>
        <taxon>Flavobacteriaceae</taxon>
        <taxon>Flavivirga</taxon>
    </lineage>
</organism>
<evidence type="ECO:0000256" key="1">
    <source>
        <dbReference type="SAM" id="SignalP"/>
    </source>
</evidence>
<sequence>MKIRNLNLALILTVFFALNIQAQKKDCSKTCTYSEKVTEVTFKKNKVYEFAYATIIPEEATSLNEYFEKATKIAAEYAGKPFISFSVVKSESEKFNVNLVGIFEWDSPQSRLDFLKDKRYKKIVPLRDAAIQGDMHFGWFKVKEDTQIAFNANKVYEIGTANLVENGGKILQEYNKIAEPIKRSYGGDYPEFKAMFQSIDSKGQATFEPQMQFIVEWRSLEDKEKLFSNEDFKTKALPILLKAIDTFEPVFAKINIQQIQN</sequence>
<evidence type="ECO:0000313" key="2">
    <source>
        <dbReference type="EMBL" id="AUP79453.1"/>
    </source>
</evidence>
<accession>A0A2K9PQV3</accession>
<gene>
    <name evidence="2" type="ORF">C1H87_12345</name>
</gene>
<feature type="chain" id="PRO_5014688310" description="DUF1330 domain-containing protein" evidence="1">
    <location>
        <begin position="23"/>
        <end position="261"/>
    </location>
</feature>
<protein>
    <recommendedName>
        <fullName evidence="4">DUF1330 domain-containing protein</fullName>
    </recommendedName>
</protein>
<reference evidence="2 3" key="1">
    <citation type="submission" date="2018-01" db="EMBL/GenBank/DDBJ databases">
        <title>Complete genome sequence of Flavivirga eckloniae ECD14 isolated from seaweed Ecklonia cava.</title>
        <authorList>
            <person name="Lee J.H."/>
            <person name="Baik K.S."/>
            <person name="Seong C.N."/>
        </authorList>
    </citation>
    <scope>NUCLEOTIDE SEQUENCE [LARGE SCALE GENOMIC DNA]</scope>
    <source>
        <strain evidence="2 3">ECD14</strain>
    </source>
</reference>
<dbReference type="AlphaFoldDB" id="A0A2K9PQV3"/>
<dbReference type="InterPro" id="IPR011008">
    <property type="entry name" value="Dimeric_a/b-barrel"/>
</dbReference>
<feature type="signal peptide" evidence="1">
    <location>
        <begin position="1"/>
        <end position="22"/>
    </location>
</feature>
<dbReference type="KEGG" id="fek:C1H87_12345"/>
<evidence type="ECO:0008006" key="4">
    <source>
        <dbReference type="Google" id="ProtNLM"/>
    </source>
</evidence>
<dbReference type="Gene3D" id="3.30.70.100">
    <property type="match status" value="1"/>
</dbReference>